<feature type="domain" description="Big-1" evidence="2">
    <location>
        <begin position="1613"/>
        <end position="1700"/>
    </location>
</feature>
<dbReference type="SMART" id="SM00634">
    <property type="entry name" value="BID_1"/>
    <property type="match status" value="5"/>
</dbReference>
<dbReference type="SUPFAM" id="SSF49373">
    <property type="entry name" value="Invasin/intimin cell-adhesion fragments"/>
    <property type="match status" value="3"/>
</dbReference>
<protein>
    <recommendedName>
        <fullName evidence="2">Big-1 domain-containing protein</fullName>
    </recommendedName>
</protein>
<dbReference type="InterPro" id="IPR013783">
    <property type="entry name" value="Ig-like_fold"/>
</dbReference>
<name>A0A1G5XBX8_9EURY</name>
<dbReference type="Gene3D" id="2.60.40.10">
    <property type="entry name" value="Immunoglobulins"/>
    <property type="match status" value="9"/>
</dbReference>
<sequence>MSFKQRIILISILILALMIFLSPINAIELNTNQSIDKSNVPLEISNTDDFNDEIYASSGQYIDDGNFEYNDSDYYDFSEDPSIDYFVSGVYHGPYKEPAIVIEEFNIDVGDIDANNYVTINVKFNGTICSNIFTLERYPLKIQENDKIIGIIPENTVSNTNYPTDPNDSSWYAVESNYAFTTSFKYKLKDYTADLRLRLCSFSSNVLVFHGSKKPQLTNLNENSIRIINNNKEYTSNSSWLNNEESLKKALELVEDNGIIYLNNMEFYINSKISINKNISIIGNNVTINALETPEIFEIVSNAKLSNINFKNASDYMLNIKNADCTLENCIFTQTNAKIINNAGNLKIINSTFKDIDGIKTFNEMKINHNTFTLINNQNTIEIKNTTFTNIKLPRYIELDDQIVNSSYLIYNLENSALKMDNSIFNEVSTKIIYNNGNMLLKNTNITNTDIELPILKTTTLNKKLRNYELISSYLKTYDPITLTGLIDNLGEINISNCNFENTTWVGKKTISTPITNLNYILFYTTNPYEIYGVYGTMATSFLTKASAINNEGRLYITESSFKSLTATSAGAIYNSGNATINKITTNNIKIELIGGVMVNDGNMNITNSYLNDSRVDISYSDTRGCAIYNSGKLNIENTTINKTSNGYITKGSIYNKGELNISKSIINNSDAYDGGAICNDGTLNVDSTLFEKCSGSFGIIFNHEEKNATIYNSSFIDCKLKSHFGIIANEGNMIFERNTLDFKNYEADSGSGTWGIHNNGKIKIYHNLFINTNTTPKYDRWGHATKNIIIFIINEAGETDISYNYFDTNEDPYNHFSTAPVGHYFVFDVEQEYYPLQIGEKVNITTTLKLDNGKYYENYDLLPNMTVEFTITGNNEKQIIYVPLINGKASIEFNKTQEKGLYNIAARLGYCIKEVEIDIGKNYSQMDVKAEEITYPDDATFYMTVTGNLTHQPTGKISVIIDGTKYTTNIKNTKAELTIPGLIPETYDLIIRYEGDEDYFKSFYHHNYTVHKQPTSMNITLNEINYGEIGIIKVTLSPEKVSTQAYMYITDENNQTTRKTVYVRNSTELKLKNFAAGEYNITISTWENRYYESANATAIFKVNKYLTNLTINATDINAGEIQKLIITLTPKGEVAGEANLTINNYTQIIFLKNGENTITIENLTGGIYNVTVTFPGDKKYAASTATTTFTVIKQQSNITAKIENNILYINATPNTTGLVLIYINDDIYEVNLTNSQIVFPINFTKAENNIFIYYQGDKNFNYSMCNLTYECEELLNLTGYDSLFYNTENATIYITLTDEEGYGIANRTITITVNNETYTRITENDGSVELELDLPVGTYEITAQYRNKTATNTIKVIEDAFILGNDTKAYENVDFTYTLILVDHNETPIINAEITFNFENKTFTNKTDTNGKITLNFNLKEGNYTITSSYKTVNHTNQIIIVDDSHLMGNDVRAYSGTNFTYKTKLTDHNNNPIENATITFTIGNETFINKTNSKGESTLIFNLETGNYTITAQYKNRTIENTFEIIEDYILRGNDVKAFSETDFTYRVNLTDHNGKAIKNAEITFNINGENYTNTTNNNGQAVLNLNLKGGNYIITINYRNTTTTNNIEIVEDFLLIGNDVKAYAEDNITYRVNLTDHNGKTITNAEINFTINNMTYLNKTDDNGQATLTLSLKEGNYTITATYKNTTTTNNLEIIEDHQITGQNIKAYENTDFTYTITLTRTDGTPLTNKTITFIINNRRYTNVTNEEGKASRTLNLPANNYTITAIYKNTQITNNLTIISEDYVLQANNIRAYSQRDFQYKVNLTDHNGNPVKNAEITFKMDNLTYSNKTNDNGQAILNLNLEKGNYTINARYNDAKITNHFEIIETYTLKGINVKSYENFDFKYSVKLTNHNNKTMSNEEITFTIENKTYTNKTDINGQATLTLNLKEGNYTITTKYADTTTTNQLNIIKYDLEIMESDDLTMYYKDGSKFTARLLKDSTPLINKTVQFIINGNTYSRTTDNEGYARIAINLNSGTHNITSKYNNITKTNTITIKSTINGSDIVKMHKNDTQYYATFYNTKGEALKNTDVQFNINGVLYTRTTNERGIAKMNINLNPGEYIITAINPNSTEQHTNTITVISKIQENNDLTKYYKNGSQYVAKIIKTDGTTAKAGEKVTFNINGVFYERYTNETGHVKMNINLNPGEYIITADYEGCQASNKITVLPTLTAKDLTKKYGTKEPFEVKLVNGQGQVYANEKITFNINGVFYERTTNEQGIAKLNINLMPGKYIITSTHNGLNIANTVTVKE</sequence>
<accession>A0A1G5XBX8</accession>
<reference evidence="3 4" key="1">
    <citation type="submission" date="2016-10" db="EMBL/GenBank/DDBJ databases">
        <authorList>
            <person name="Varghese N."/>
            <person name="Submissions S."/>
        </authorList>
    </citation>
    <scope>NUCLEOTIDE SEQUENCE [LARGE SCALE GENOMIC DNA]</scope>
    <source>
        <strain evidence="3 4">DSM 16643</strain>
    </source>
</reference>
<evidence type="ECO:0000313" key="4">
    <source>
        <dbReference type="Proteomes" id="UP000323439"/>
    </source>
</evidence>
<dbReference type="OrthoDB" id="77709at2157"/>
<gene>
    <name evidence="3" type="ORF">SAMN02910315_02120</name>
</gene>
<evidence type="ECO:0000259" key="2">
    <source>
        <dbReference type="PROSITE" id="PS51127"/>
    </source>
</evidence>
<dbReference type="PROSITE" id="PS51127">
    <property type="entry name" value="BIG1"/>
    <property type="match status" value="1"/>
</dbReference>
<evidence type="ECO:0000256" key="1">
    <source>
        <dbReference type="ARBA" id="ARBA00010116"/>
    </source>
</evidence>
<dbReference type="Pfam" id="PF02369">
    <property type="entry name" value="Big_1"/>
    <property type="match status" value="1"/>
</dbReference>
<dbReference type="InterPro" id="IPR008964">
    <property type="entry name" value="Invasin/intimin_cell_adhesion"/>
</dbReference>
<keyword evidence="4" id="KW-1185">Reference proteome</keyword>
<comment type="similarity">
    <text evidence="1">Belongs to the intimin/invasin family.</text>
</comment>
<dbReference type="EMBL" id="FMXB01000021">
    <property type="protein sequence ID" value="SDA67943.1"/>
    <property type="molecule type" value="Genomic_DNA"/>
</dbReference>
<organism evidence="3 4">
    <name type="scientific">Methanobrevibacter millerae</name>
    <dbReference type="NCBI Taxonomy" id="230361"/>
    <lineage>
        <taxon>Archaea</taxon>
        <taxon>Methanobacteriati</taxon>
        <taxon>Methanobacteriota</taxon>
        <taxon>Methanomada group</taxon>
        <taxon>Methanobacteria</taxon>
        <taxon>Methanobacteriales</taxon>
        <taxon>Methanobacteriaceae</taxon>
        <taxon>Methanobrevibacter</taxon>
    </lineage>
</organism>
<dbReference type="InterPro" id="IPR011050">
    <property type="entry name" value="Pectin_lyase_fold/virulence"/>
</dbReference>
<evidence type="ECO:0000313" key="3">
    <source>
        <dbReference type="EMBL" id="SDA67943.1"/>
    </source>
</evidence>
<dbReference type="Proteomes" id="UP000323439">
    <property type="component" value="Unassembled WGS sequence"/>
</dbReference>
<dbReference type="InterPro" id="IPR003344">
    <property type="entry name" value="Big_1_dom"/>
</dbReference>
<proteinExistence type="inferred from homology"/>
<dbReference type="SUPFAM" id="SSF51126">
    <property type="entry name" value="Pectin lyase-like"/>
    <property type="match status" value="1"/>
</dbReference>